<organism evidence="2 3">
    <name type="scientific">Crossiella equi</name>
    <dbReference type="NCBI Taxonomy" id="130796"/>
    <lineage>
        <taxon>Bacteria</taxon>
        <taxon>Bacillati</taxon>
        <taxon>Actinomycetota</taxon>
        <taxon>Actinomycetes</taxon>
        <taxon>Pseudonocardiales</taxon>
        <taxon>Pseudonocardiaceae</taxon>
        <taxon>Crossiella</taxon>
    </lineage>
</organism>
<keyword evidence="3" id="KW-1185">Reference proteome</keyword>
<evidence type="ECO:0000313" key="2">
    <source>
        <dbReference type="EMBL" id="MBP2473094.1"/>
    </source>
</evidence>
<dbReference type="Pfam" id="PF14542">
    <property type="entry name" value="Acetyltransf_CG"/>
    <property type="match status" value="1"/>
</dbReference>
<dbReference type="PROSITE" id="PS51729">
    <property type="entry name" value="GNAT_YJDJ"/>
    <property type="match status" value="1"/>
</dbReference>
<accession>A0ABS5AA63</accession>
<dbReference type="PANTHER" id="PTHR31435">
    <property type="entry name" value="PROTEIN NATD1"/>
    <property type="match status" value="1"/>
</dbReference>
<evidence type="ECO:0000259" key="1">
    <source>
        <dbReference type="PROSITE" id="PS51729"/>
    </source>
</evidence>
<dbReference type="InterPro" id="IPR016181">
    <property type="entry name" value="Acyl_CoA_acyltransferase"/>
</dbReference>
<evidence type="ECO:0000313" key="3">
    <source>
        <dbReference type="Proteomes" id="UP001519363"/>
    </source>
</evidence>
<dbReference type="EMBL" id="JAGIOO010000001">
    <property type="protein sequence ID" value="MBP2473094.1"/>
    <property type="molecule type" value="Genomic_DNA"/>
</dbReference>
<feature type="domain" description="N-acetyltransferase" evidence="1">
    <location>
        <begin position="7"/>
        <end position="93"/>
    </location>
</feature>
<dbReference type="SUPFAM" id="SSF55729">
    <property type="entry name" value="Acyl-CoA N-acyltransferases (Nat)"/>
    <property type="match status" value="1"/>
</dbReference>
<dbReference type="Proteomes" id="UP001519363">
    <property type="component" value="Unassembled WGS sequence"/>
</dbReference>
<dbReference type="RefSeq" id="WP_086785527.1">
    <property type="nucleotide sequence ID" value="NZ_JAGIOO010000001.1"/>
</dbReference>
<gene>
    <name evidence="2" type="ORF">JOF53_001966</name>
</gene>
<reference evidence="2 3" key="1">
    <citation type="submission" date="2021-03" db="EMBL/GenBank/DDBJ databases">
        <title>Sequencing the genomes of 1000 actinobacteria strains.</title>
        <authorList>
            <person name="Klenk H.-P."/>
        </authorList>
    </citation>
    <scope>NUCLEOTIDE SEQUENCE [LARGE SCALE GENOMIC DNA]</scope>
    <source>
        <strain evidence="2 3">DSM 44580</strain>
    </source>
</reference>
<dbReference type="InterPro" id="IPR045057">
    <property type="entry name" value="Gcn5-rel_NAT"/>
</dbReference>
<sequence>MSDIEVRDSAAEHRYEITVAGVLAGFAEYEQRDGRTLFTHTEVFPEFGGRGLAGVLAEQALGAEHGHGRTVVPLCPFIAGWLRKHPDFPVAVQWPEQS</sequence>
<dbReference type="Gene3D" id="3.40.630.30">
    <property type="match status" value="1"/>
</dbReference>
<proteinExistence type="predicted"/>
<dbReference type="PANTHER" id="PTHR31435:SF10">
    <property type="entry name" value="BSR4717 PROTEIN"/>
    <property type="match status" value="1"/>
</dbReference>
<protein>
    <submittedName>
        <fullName evidence="2">GNAT family acetyltransferase</fullName>
    </submittedName>
</protein>
<comment type="caution">
    <text evidence="2">The sequence shown here is derived from an EMBL/GenBank/DDBJ whole genome shotgun (WGS) entry which is preliminary data.</text>
</comment>
<dbReference type="InterPro" id="IPR031165">
    <property type="entry name" value="GNAT_YJDJ"/>
</dbReference>
<name>A0ABS5AA63_9PSEU</name>